<proteinExistence type="predicted"/>
<dbReference type="Pfam" id="PF06627">
    <property type="entry name" value="DUF1153"/>
    <property type="match status" value="1"/>
</dbReference>
<evidence type="ECO:0000313" key="2">
    <source>
        <dbReference type="Proteomes" id="UP000570514"/>
    </source>
</evidence>
<dbReference type="SUPFAM" id="SSF48295">
    <property type="entry name" value="TrpR-like"/>
    <property type="match status" value="1"/>
</dbReference>
<dbReference type="RefSeq" id="WP_167084799.1">
    <property type="nucleotide sequence ID" value="NZ_JAASRM010000001.1"/>
</dbReference>
<evidence type="ECO:0008006" key="3">
    <source>
        <dbReference type="Google" id="ProtNLM"/>
    </source>
</evidence>
<comment type="caution">
    <text evidence="1">The sequence shown here is derived from an EMBL/GenBank/DDBJ whole genome shotgun (WGS) entry which is preliminary data.</text>
</comment>
<evidence type="ECO:0000313" key="1">
    <source>
        <dbReference type="EMBL" id="NIK90338.1"/>
    </source>
</evidence>
<accession>A0A846N307</accession>
<name>A0A846N307_9PROT</name>
<dbReference type="Proteomes" id="UP000570514">
    <property type="component" value="Unassembled WGS sequence"/>
</dbReference>
<dbReference type="EMBL" id="JAASRM010000001">
    <property type="protein sequence ID" value="NIK90338.1"/>
    <property type="molecule type" value="Genomic_DNA"/>
</dbReference>
<protein>
    <recommendedName>
        <fullName evidence="3">DUF1153 domain-containing protein</fullName>
    </recommendedName>
</protein>
<keyword evidence="2" id="KW-1185">Reference proteome</keyword>
<dbReference type="Gene3D" id="1.10.10.10">
    <property type="entry name" value="Winged helix-like DNA-binding domain superfamily/Winged helix DNA-binding domain"/>
    <property type="match status" value="1"/>
</dbReference>
<organism evidence="1 2">
    <name type="scientific">Rhizomicrobium palustre</name>
    <dbReference type="NCBI Taxonomy" id="189966"/>
    <lineage>
        <taxon>Bacteria</taxon>
        <taxon>Pseudomonadati</taxon>
        <taxon>Pseudomonadota</taxon>
        <taxon>Alphaproteobacteria</taxon>
        <taxon>Micropepsales</taxon>
        <taxon>Micropepsaceae</taxon>
        <taxon>Rhizomicrobium</taxon>
    </lineage>
</organism>
<sequence>MSQQGRYRGGKAKEFTIGHITMADLPPRDTVRWVSSRKATVVEAVQCGVITLADACSRYALSLEEFLSWQRALEQGGTPGLRATNPAKPKEH</sequence>
<dbReference type="AlphaFoldDB" id="A0A846N307"/>
<reference evidence="1 2" key="1">
    <citation type="submission" date="2020-03" db="EMBL/GenBank/DDBJ databases">
        <title>Genomic Encyclopedia of Type Strains, Phase IV (KMG-IV): sequencing the most valuable type-strain genomes for metagenomic binning, comparative biology and taxonomic classification.</title>
        <authorList>
            <person name="Goeker M."/>
        </authorList>
    </citation>
    <scope>NUCLEOTIDE SEQUENCE [LARGE SCALE GENOMIC DNA]</scope>
    <source>
        <strain evidence="1 2">DSM 19867</strain>
    </source>
</reference>
<gene>
    <name evidence="1" type="ORF">FHS83_003656</name>
</gene>
<dbReference type="InterPro" id="IPR010921">
    <property type="entry name" value="Trp_repressor/repl_initiator"/>
</dbReference>
<dbReference type="InterPro" id="IPR036388">
    <property type="entry name" value="WH-like_DNA-bd_sf"/>
</dbReference>
<dbReference type="GO" id="GO:0043565">
    <property type="term" value="F:sequence-specific DNA binding"/>
    <property type="evidence" value="ECO:0007669"/>
    <property type="project" value="InterPro"/>
</dbReference>
<dbReference type="InterPro" id="IPR009534">
    <property type="entry name" value="DUF1153"/>
</dbReference>